<dbReference type="Proteomes" id="UP000243374">
    <property type="component" value="Unassembled WGS sequence"/>
</dbReference>
<dbReference type="InterPro" id="IPR002078">
    <property type="entry name" value="Sigma_54_int"/>
</dbReference>
<dbReference type="OrthoDB" id="9804019at2"/>
<evidence type="ECO:0000256" key="1">
    <source>
        <dbReference type="ARBA" id="ARBA00022741"/>
    </source>
</evidence>
<dbReference type="InterPro" id="IPR025662">
    <property type="entry name" value="Sigma_54_int_dom_ATP-bd_1"/>
</dbReference>
<dbReference type="SUPFAM" id="SSF46689">
    <property type="entry name" value="Homeodomain-like"/>
    <property type="match status" value="1"/>
</dbReference>
<dbReference type="Gene3D" id="3.40.50.10660">
    <property type="entry name" value="PrpR receptor domain-like"/>
    <property type="match status" value="1"/>
</dbReference>
<dbReference type="RefSeq" id="WP_074841712.1">
    <property type="nucleotide sequence ID" value="NZ_CP047056.1"/>
</dbReference>
<evidence type="ECO:0000313" key="8">
    <source>
        <dbReference type="EMBL" id="SFK45294.1"/>
    </source>
</evidence>
<dbReference type="EMBL" id="FOSF01000079">
    <property type="protein sequence ID" value="SFK45294.1"/>
    <property type="molecule type" value="Genomic_DNA"/>
</dbReference>
<dbReference type="SUPFAM" id="SSF52540">
    <property type="entry name" value="P-loop containing nucleoside triphosphate hydrolases"/>
    <property type="match status" value="1"/>
</dbReference>
<dbReference type="InterPro" id="IPR027417">
    <property type="entry name" value="P-loop_NTPase"/>
</dbReference>
<protein>
    <submittedName>
        <fullName evidence="8">Transcriptional regulator containing PAS, AAA-type ATPase, and DNA-binding Fis domains</fullName>
    </submittedName>
</protein>
<dbReference type="PROSITE" id="PS00676">
    <property type="entry name" value="SIGMA54_INTERACT_2"/>
    <property type="match status" value="1"/>
</dbReference>
<dbReference type="Pfam" id="PF06506">
    <property type="entry name" value="PrpR_N"/>
    <property type="match status" value="1"/>
</dbReference>
<dbReference type="InterPro" id="IPR009057">
    <property type="entry name" value="Homeodomain-like_sf"/>
</dbReference>
<proteinExistence type="predicted"/>
<dbReference type="PROSITE" id="PS50045">
    <property type="entry name" value="SIGMA54_INTERACT_4"/>
    <property type="match status" value="1"/>
</dbReference>
<keyword evidence="2" id="KW-0067">ATP-binding</keyword>
<feature type="coiled-coil region" evidence="6">
    <location>
        <begin position="178"/>
        <end position="205"/>
    </location>
</feature>
<organism evidence="8 9">
    <name type="scientific">Succinivibrio dextrinosolvens</name>
    <dbReference type="NCBI Taxonomy" id="83771"/>
    <lineage>
        <taxon>Bacteria</taxon>
        <taxon>Pseudomonadati</taxon>
        <taxon>Pseudomonadota</taxon>
        <taxon>Gammaproteobacteria</taxon>
        <taxon>Aeromonadales</taxon>
        <taxon>Succinivibrionaceae</taxon>
        <taxon>Succinivibrio</taxon>
    </lineage>
</organism>
<keyword evidence="4 8" id="KW-0238">DNA-binding</keyword>
<dbReference type="InterPro" id="IPR002197">
    <property type="entry name" value="HTH_Fis"/>
</dbReference>
<dbReference type="Pfam" id="PF02954">
    <property type="entry name" value="HTH_8"/>
    <property type="match status" value="1"/>
</dbReference>
<keyword evidence="1" id="KW-0547">Nucleotide-binding</keyword>
<reference evidence="8 9" key="1">
    <citation type="submission" date="2016-10" db="EMBL/GenBank/DDBJ databases">
        <authorList>
            <person name="Varghese N."/>
            <person name="Submissions S."/>
        </authorList>
    </citation>
    <scope>NUCLEOTIDE SEQUENCE [LARGE SCALE GENOMIC DNA]</scope>
    <source>
        <strain evidence="8 9">22B</strain>
    </source>
</reference>
<accession>A0A662ZCI8</accession>
<keyword evidence="9" id="KW-1185">Reference proteome</keyword>
<dbReference type="InterPro" id="IPR025943">
    <property type="entry name" value="Sigma_54_int_dom_ATP-bd_2"/>
</dbReference>
<sequence length="618" mass="69447">MKDSIVFIAPNTHIAVLAQSAVSQLKLNIPVIEAYDYKAIEALRKFPSCHIAISRGGTANYLKGVKGLTVVDLTASFFDIQKSLNELIAKGCRKIAVVSQDNVIGPTPAEFAINDIEVELHPCSNTEEIMNTVNSCIKDGADGIVGCVVAIETARQYAVEISPVEVDFFSVKKGILQALELEKNLDNQERTIDRLESLLNNIEEGVVIFDSENTPILYNEYAGRIMRPEPIDRWYKVLENEINSSSDTSRVITLNQNKILIRVISLAHDSHEDKVVILQDSTAIEETAKNIKISSYEKGLYARHNFNDIIFSCPAMEDTVSLAKRFANSDSTVMIFGETGAGKEGFAQSIHNSSPRANKPFVSVNCASLPQGLVASELFGYVEGAFTGARRNGKKGLFELAQGGSIFLDEITEIPLEVQSQFLRVIQEREIMRIGDDRIIPLDIRIICATNKDILTLCEEGKFRYDLYYRLNVLSLSIPPLRERGDDIIIMFRAFIAEFCKKKPDDIFIDDDVQKMLLNYNWPGNVRELRNVAEALSFFGSEIKKQNVERILHRNITGMSANHNSSSSIFRDDLTMEELEKYYYKYMLARHNNTEIAKLAGISRSTLWKKLKQLELSN</sequence>
<dbReference type="PANTHER" id="PTHR32071:SF57">
    <property type="entry name" value="C4-DICARBOXYLATE TRANSPORT TRANSCRIPTIONAL REGULATORY PROTEIN DCTD"/>
    <property type="match status" value="1"/>
</dbReference>
<evidence type="ECO:0000256" key="3">
    <source>
        <dbReference type="ARBA" id="ARBA00023015"/>
    </source>
</evidence>
<dbReference type="Gene3D" id="3.40.50.300">
    <property type="entry name" value="P-loop containing nucleotide triphosphate hydrolases"/>
    <property type="match status" value="1"/>
</dbReference>
<name>A0A662ZCI8_9GAMM</name>
<keyword evidence="5" id="KW-0804">Transcription</keyword>
<dbReference type="Gene3D" id="3.40.50.2300">
    <property type="match status" value="1"/>
</dbReference>
<dbReference type="SUPFAM" id="SSF159800">
    <property type="entry name" value="PrpR receptor domain-like"/>
    <property type="match status" value="1"/>
</dbReference>
<dbReference type="GO" id="GO:0006355">
    <property type="term" value="P:regulation of DNA-templated transcription"/>
    <property type="evidence" value="ECO:0007669"/>
    <property type="project" value="InterPro"/>
</dbReference>
<evidence type="ECO:0000256" key="2">
    <source>
        <dbReference type="ARBA" id="ARBA00022840"/>
    </source>
</evidence>
<dbReference type="AlphaFoldDB" id="A0A662ZCI8"/>
<keyword evidence="6" id="KW-0175">Coiled coil</keyword>
<dbReference type="CDD" id="cd00009">
    <property type="entry name" value="AAA"/>
    <property type="match status" value="1"/>
</dbReference>
<evidence type="ECO:0000256" key="6">
    <source>
        <dbReference type="SAM" id="Coils"/>
    </source>
</evidence>
<dbReference type="InterPro" id="IPR010524">
    <property type="entry name" value="Sig_transdc_resp-reg_PrpR_N"/>
</dbReference>
<dbReference type="SMART" id="SM00382">
    <property type="entry name" value="AAA"/>
    <property type="match status" value="1"/>
</dbReference>
<dbReference type="GO" id="GO:0000156">
    <property type="term" value="F:phosphorelay response regulator activity"/>
    <property type="evidence" value="ECO:0007669"/>
    <property type="project" value="InterPro"/>
</dbReference>
<dbReference type="InterPro" id="IPR058031">
    <property type="entry name" value="AAA_lid_NorR"/>
</dbReference>
<feature type="domain" description="Sigma-54 factor interaction" evidence="7">
    <location>
        <begin position="309"/>
        <end position="538"/>
    </location>
</feature>
<dbReference type="InterPro" id="IPR025944">
    <property type="entry name" value="Sigma_54_int_dom_CS"/>
</dbReference>
<dbReference type="GO" id="GO:0043565">
    <property type="term" value="F:sequence-specific DNA binding"/>
    <property type="evidence" value="ECO:0007669"/>
    <property type="project" value="InterPro"/>
</dbReference>
<dbReference type="PROSITE" id="PS00675">
    <property type="entry name" value="SIGMA54_INTERACT_1"/>
    <property type="match status" value="1"/>
</dbReference>
<keyword evidence="3" id="KW-0805">Transcription regulation</keyword>
<dbReference type="FunFam" id="3.40.50.300:FF:000006">
    <property type="entry name" value="DNA-binding transcriptional regulator NtrC"/>
    <property type="match status" value="1"/>
</dbReference>
<dbReference type="GO" id="GO:0005524">
    <property type="term" value="F:ATP binding"/>
    <property type="evidence" value="ECO:0007669"/>
    <property type="project" value="UniProtKB-KW"/>
</dbReference>
<dbReference type="Pfam" id="PF00158">
    <property type="entry name" value="Sigma54_activat"/>
    <property type="match status" value="1"/>
</dbReference>
<evidence type="ECO:0000256" key="5">
    <source>
        <dbReference type="ARBA" id="ARBA00023163"/>
    </source>
</evidence>
<dbReference type="PANTHER" id="PTHR32071">
    <property type="entry name" value="TRANSCRIPTIONAL REGULATORY PROTEIN"/>
    <property type="match status" value="1"/>
</dbReference>
<dbReference type="Pfam" id="PF25601">
    <property type="entry name" value="AAA_lid_14"/>
    <property type="match status" value="1"/>
</dbReference>
<gene>
    <name evidence="8" type="ORF">SAMN04487865_10792</name>
</gene>
<evidence type="ECO:0000259" key="7">
    <source>
        <dbReference type="PROSITE" id="PS50045"/>
    </source>
</evidence>
<evidence type="ECO:0000313" key="9">
    <source>
        <dbReference type="Proteomes" id="UP000243374"/>
    </source>
</evidence>
<evidence type="ECO:0000256" key="4">
    <source>
        <dbReference type="ARBA" id="ARBA00023125"/>
    </source>
</evidence>
<dbReference type="Gene3D" id="1.10.10.60">
    <property type="entry name" value="Homeodomain-like"/>
    <property type="match status" value="1"/>
</dbReference>
<dbReference type="PROSITE" id="PS00688">
    <property type="entry name" value="SIGMA54_INTERACT_3"/>
    <property type="match status" value="1"/>
</dbReference>
<dbReference type="InterPro" id="IPR003593">
    <property type="entry name" value="AAA+_ATPase"/>
</dbReference>
<dbReference type="Gene3D" id="1.10.8.60">
    <property type="match status" value="1"/>
</dbReference>